<comment type="caution">
    <text evidence="2">The sequence shown here is derived from an EMBL/GenBank/DDBJ whole genome shotgun (WGS) entry which is preliminary data.</text>
</comment>
<evidence type="ECO:0008006" key="4">
    <source>
        <dbReference type="Google" id="ProtNLM"/>
    </source>
</evidence>
<reference evidence="2 3" key="1">
    <citation type="journal article" date="2023" name="Nucleic Acids Res.">
        <title>The hologenome of Daphnia magna reveals possible DNA methylation and microbiome-mediated evolution of the host genome.</title>
        <authorList>
            <person name="Chaturvedi A."/>
            <person name="Li X."/>
            <person name="Dhandapani V."/>
            <person name="Marshall H."/>
            <person name="Kissane S."/>
            <person name="Cuenca-Cambronero M."/>
            <person name="Asole G."/>
            <person name="Calvet F."/>
            <person name="Ruiz-Romero M."/>
            <person name="Marangio P."/>
            <person name="Guigo R."/>
            <person name="Rago D."/>
            <person name="Mirbahai L."/>
            <person name="Eastwood N."/>
            <person name="Colbourne J.K."/>
            <person name="Zhou J."/>
            <person name="Mallon E."/>
            <person name="Orsini L."/>
        </authorList>
    </citation>
    <scope>NUCLEOTIDE SEQUENCE [LARGE SCALE GENOMIC DNA]</scope>
    <source>
        <strain evidence="2">LRV0_1</strain>
    </source>
</reference>
<dbReference type="EMBL" id="JAOYFB010000005">
    <property type="protein sequence ID" value="KAK4015071.1"/>
    <property type="molecule type" value="Genomic_DNA"/>
</dbReference>
<feature type="region of interest" description="Disordered" evidence="1">
    <location>
        <begin position="95"/>
        <end position="116"/>
    </location>
</feature>
<accession>A0ABQ9ZQV1</accession>
<organism evidence="2 3">
    <name type="scientific">Daphnia magna</name>
    <dbReference type="NCBI Taxonomy" id="35525"/>
    <lineage>
        <taxon>Eukaryota</taxon>
        <taxon>Metazoa</taxon>
        <taxon>Ecdysozoa</taxon>
        <taxon>Arthropoda</taxon>
        <taxon>Crustacea</taxon>
        <taxon>Branchiopoda</taxon>
        <taxon>Diplostraca</taxon>
        <taxon>Cladocera</taxon>
        <taxon>Anomopoda</taxon>
        <taxon>Daphniidae</taxon>
        <taxon>Daphnia</taxon>
    </lineage>
</organism>
<dbReference type="PROSITE" id="PS00141">
    <property type="entry name" value="ASP_PROTEASE"/>
    <property type="match status" value="1"/>
</dbReference>
<evidence type="ECO:0000313" key="2">
    <source>
        <dbReference type="EMBL" id="KAK4015071.1"/>
    </source>
</evidence>
<evidence type="ECO:0000313" key="3">
    <source>
        <dbReference type="Proteomes" id="UP001234178"/>
    </source>
</evidence>
<protein>
    <recommendedName>
        <fullName evidence="4">Peptidase A2 domain-containing protein</fullName>
    </recommendedName>
</protein>
<dbReference type="Proteomes" id="UP001234178">
    <property type="component" value="Unassembled WGS sequence"/>
</dbReference>
<gene>
    <name evidence="2" type="ORF">OUZ56_030061</name>
</gene>
<name>A0ABQ9ZQV1_9CRUS</name>
<keyword evidence="3" id="KW-1185">Reference proteome</keyword>
<dbReference type="SUPFAM" id="SSF50630">
    <property type="entry name" value="Acid proteases"/>
    <property type="match status" value="1"/>
</dbReference>
<dbReference type="CDD" id="cd00303">
    <property type="entry name" value="retropepsin_like"/>
    <property type="match status" value="1"/>
</dbReference>
<sequence>MVAGAGPRGVPAREKYARYREMKLRSRKQGIDGPPQEYFYKIMNLCLQQKTCNEFLSAIELRFEAAELANKREWAVAMMAVEAPKRGVSWADLMEDEEEEKRRPGSPALASGKVKKTEGTTDAMMELLAAIKQLQTKMVALKMKSGTKVGHISKFCGKKKQKEEGGGTGKAIGMLRADSGKKAGSEGIPLLLKDLGQLVTKEVVVKGEKVEAVIDTGAAVSVITPSTVGLAIHAGGCPSIVMVNGQKAPPLESVEFAVEIAGTIVATKAIVLDMKGIRLLLGNDTLKKFKRLEKQYGEGRPKLWLG</sequence>
<evidence type="ECO:0000256" key="1">
    <source>
        <dbReference type="SAM" id="MobiDB-lite"/>
    </source>
</evidence>
<dbReference type="InterPro" id="IPR001969">
    <property type="entry name" value="Aspartic_peptidase_AS"/>
</dbReference>
<dbReference type="Gene3D" id="2.40.70.10">
    <property type="entry name" value="Acid Proteases"/>
    <property type="match status" value="1"/>
</dbReference>
<proteinExistence type="predicted"/>
<dbReference type="InterPro" id="IPR021109">
    <property type="entry name" value="Peptidase_aspartic_dom_sf"/>
</dbReference>